<dbReference type="Pfam" id="PF07714">
    <property type="entry name" value="PK_Tyr_Ser-Thr"/>
    <property type="match status" value="1"/>
</dbReference>
<dbReference type="SUPFAM" id="SSF56112">
    <property type="entry name" value="Protein kinase-like (PK-like)"/>
    <property type="match status" value="1"/>
</dbReference>
<proteinExistence type="predicted"/>
<dbReference type="EMBL" id="JAIWYP010000004">
    <property type="protein sequence ID" value="KAH3831130.1"/>
    <property type="molecule type" value="Genomic_DNA"/>
</dbReference>
<gene>
    <name evidence="2" type="ORF">DPMN_104392</name>
</gene>
<dbReference type="GO" id="GO:0004672">
    <property type="term" value="F:protein kinase activity"/>
    <property type="evidence" value="ECO:0007669"/>
    <property type="project" value="InterPro"/>
</dbReference>
<reference evidence="2" key="1">
    <citation type="journal article" date="2019" name="bioRxiv">
        <title>The Genome of the Zebra Mussel, Dreissena polymorpha: A Resource for Invasive Species Research.</title>
        <authorList>
            <person name="McCartney M.A."/>
            <person name="Auch B."/>
            <person name="Kono T."/>
            <person name="Mallez S."/>
            <person name="Zhang Y."/>
            <person name="Obille A."/>
            <person name="Becker A."/>
            <person name="Abrahante J.E."/>
            <person name="Garbe J."/>
            <person name="Badalamenti J.P."/>
            <person name="Herman A."/>
            <person name="Mangelson H."/>
            <person name="Liachko I."/>
            <person name="Sullivan S."/>
            <person name="Sone E.D."/>
            <person name="Koren S."/>
            <person name="Silverstein K.A.T."/>
            <person name="Beckman K.B."/>
            <person name="Gohl D.M."/>
        </authorList>
    </citation>
    <scope>NUCLEOTIDE SEQUENCE</scope>
    <source>
        <strain evidence="2">Duluth1</strain>
        <tissue evidence="2">Whole animal</tissue>
    </source>
</reference>
<evidence type="ECO:0000259" key="1">
    <source>
        <dbReference type="Pfam" id="PF07714"/>
    </source>
</evidence>
<feature type="domain" description="Serine-threonine/tyrosine-protein kinase catalytic" evidence="1">
    <location>
        <begin position="35"/>
        <end position="67"/>
    </location>
</feature>
<reference evidence="2" key="2">
    <citation type="submission" date="2020-11" db="EMBL/GenBank/DDBJ databases">
        <authorList>
            <person name="McCartney M.A."/>
            <person name="Auch B."/>
            <person name="Kono T."/>
            <person name="Mallez S."/>
            <person name="Becker A."/>
            <person name="Gohl D.M."/>
            <person name="Silverstein K.A.T."/>
            <person name="Koren S."/>
            <person name="Bechman K.B."/>
            <person name="Herman A."/>
            <person name="Abrahante J.E."/>
            <person name="Garbe J."/>
        </authorList>
    </citation>
    <scope>NUCLEOTIDE SEQUENCE</scope>
    <source>
        <strain evidence="2">Duluth1</strain>
        <tissue evidence="2">Whole animal</tissue>
    </source>
</reference>
<evidence type="ECO:0000313" key="3">
    <source>
        <dbReference type="Proteomes" id="UP000828390"/>
    </source>
</evidence>
<evidence type="ECO:0000313" key="2">
    <source>
        <dbReference type="EMBL" id="KAH3831130.1"/>
    </source>
</evidence>
<protein>
    <recommendedName>
        <fullName evidence="1">Serine-threonine/tyrosine-protein kinase catalytic domain-containing protein</fullName>
    </recommendedName>
</protein>
<organism evidence="2 3">
    <name type="scientific">Dreissena polymorpha</name>
    <name type="common">Zebra mussel</name>
    <name type="synonym">Mytilus polymorpha</name>
    <dbReference type="NCBI Taxonomy" id="45954"/>
    <lineage>
        <taxon>Eukaryota</taxon>
        <taxon>Metazoa</taxon>
        <taxon>Spiralia</taxon>
        <taxon>Lophotrochozoa</taxon>
        <taxon>Mollusca</taxon>
        <taxon>Bivalvia</taxon>
        <taxon>Autobranchia</taxon>
        <taxon>Heteroconchia</taxon>
        <taxon>Euheterodonta</taxon>
        <taxon>Imparidentia</taxon>
        <taxon>Neoheterodontei</taxon>
        <taxon>Myida</taxon>
        <taxon>Dreissenoidea</taxon>
        <taxon>Dreissenidae</taxon>
        <taxon>Dreissena</taxon>
    </lineage>
</organism>
<sequence length="76" mass="9265">MHYVQFSQNTTHFFPEIVKQLIERRDGVFRPTSSPETECPFELRMLMEQCWCEDPDLRPNFSIIDHKFRKIRAYVK</sequence>
<dbReference type="InterPro" id="IPR011009">
    <property type="entry name" value="Kinase-like_dom_sf"/>
</dbReference>
<name>A0A9D4H9V7_DREPO</name>
<dbReference type="InterPro" id="IPR001245">
    <property type="entry name" value="Ser-Thr/Tyr_kinase_cat_dom"/>
</dbReference>
<dbReference type="AlphaFoldDB" id="A0A9D4H9V7"/>
<accession>A0A9D4H9V7</accession>
<comment type="caution">
    <text evidence="2">The sequence shown here is derived from an EMBL/GenBank/DDBJ whole genome shotgun (WGS) entry which is preliminary data.</text>
</comment>
<dbReference type="Proteomes" id="UP000828390">
    <property type="component" value="Unassembled WGS sequence"/>
</dbReference>
<dbReference type="Gene3D" id="1.10.510.10">
    <property type="entry name" value="Transferase(Phosphotransferase) domain 1"/>
    <property type="match status" value="1"/>
</dbReference>
<keyword evidence="3" id="KW-1185">Reference proteome</keyword>